<feature type="domain" description="AtuA-like ferredoxin-fold" evidence="2">
    <location>
        <begin position="567"/>
        <end position="669"/>
    </location>
</feature>
<dbReference type="PANTHER" id="PTHR47708:SF2">
    <property type="entry name" value="SI:CH73-132F6.5"/>
    <property type="match status" value="1"/>
</dbReference>
<reference evidence="3 4" key="1">
    <citation type="submission" date="2020-02" db="EMBL/GenBank/DDBJ databases">
        <title>A chromosome-scale genome assembly of the black bullhead catfish (Ameiurus melas).</title>
        <authorList>
            <person name="Wen M."/>
            <person name="Zham M."/>
            <person name="Cabau C."/>
            <person name="Klopp C."/>
            <person name="Donnadieu C."/>
            <person name="Roques C."/>
            <person name="Bouchez O."/>
            <person name="Lampietro C."/>
            <person name="Jouanno E."/>
            <person name="Herpin A."/>
            <person name="Louis A."/>
            <person name="Berthelot C."/>
            <person name="Parey E."/>
            <person name="Roest-Crollius H."/>
            <person name="Braasch I."/>
            <person name="Postlethwait J."/>
            <person name="Robinson-Rechavi M."/>
            <person name="Echchiki A."/>
            <person name="Begum T."/>
            <person name="Montfort J."/>
            <person name="Schartl M."/>
            <person name="Bobe J."/>
            <person name="Guiguen Y."/>
        </authorList>
    </citation>
    <scope>NUCLEOTIDE SEQUENCE [LARGE SCALE GENOMIC DNA]</scope>
    <source>
        <strain evidence="3">M_S1</strain>
        <tissue evidence="3">Blood</tissue>
    </source>
</reference>
<dbReference type="EMBL" id="JAAGNN010000021">
    <property type="protein sequence ID" value="KAF4074855.1"/>
    <property type="molecule type" value="Genomic_DNA"/>
</dbReference>
<sequence length="681" mass="73847">MFVRMKNLTSGARGCVLSRCKLRMCPRVCRNHSNTERSKSCVQRYGSGQNTVRVGCASGFWGDTASSVPQLIHGGRLDFLVFDYLSEITMSLLTAAKAKTPNMGYAPDFVLSAISPFITDISQKGIRVVSNAGGVNPLACAAAIQEVVQKAGLSLKVAVVTGDDLMPQKDSLNMLKMADTHENKPLPKTIHSMNAYLGAVPIKRCLDLGADIVVTGRCVDSAVVLGPLMHSFGWDQSNFDLLAAGSLAGHLIECGAQATGGIFTDWHTVPDWDNMGFPVIECSSDGSFTLSKPPRTGGLVSFGTVAEQLVYEIGDPRHYLLPDVTCDFSHVTITEIPGVEGGAVRVGGAKGSPPSGDYKVCATYMDGFRATAVCPVVGPRAAQKARKTAESIIKRTRRMFTQLGLEDYSDVNVKVLGAEDTYGPHAVNTTFTERSIERISVQTLVKLQLHVHVHFVQDLREVVLWMAVHHQQKKALEFFSREVAPAGTGMAPGLTGIVGGRPRVSPVLKPLFFLHPKADLKVDIHLNGELMETYRETECSSPEGSFCVPEQTLYIPTDLPSGPCSYRLEDLAYTRSGDKGDSANIGVIARHPLYFAYLKRFLTAEVVEKFFQHLIKKEDGDLPSVMRFELPGVCGLNFLIRNSLGGGGVASLRSDPQGKAYGQMLLDYRLTGLPDLTSLVD</sequence>
<evidence type="ECO:0000313" key="4">
    <source>
        <dbReference type="Proteomes" id="UP000593565"/>
    </source>
</evidence>
<dbReference type="Pfam" id="PF07287">
    <property type="entry name" value="AtuA"/>
    <property type="match status" value="1"/>
</dbReference>
<accession>A0A7J5ZW53</accession>
<evidence type="ECO:0000259" key="1">
    <source>
        <dbReference type="Pfam" id="PF07287"/>
    </source>
</evidence>
<protein>
    <submittedName>
        <fullName evidence="3">Uncharacterized protein</fullName>
    </submittedName>
</protein>
<dbReference type="InterPro" id="IPR010839">
    <property type="entry name" value="AtuA_N"/>
</dbReference>
<keyword evidence="4" id="KW-1185">Reference proteome</keyword>
<dbReference type="Pfam" id="PF23544">
    <property type="entry name" value="AtuA_ferredoxin"/>
    <property type="match status" value="1"/>
</dbReference>
<feature type="domain" description="Acyclic terpene utilisation N-terminal" evidence="1">
    <location>
        <begin position="52"/>
        <end position="525"/>
    </location>
</feature>
<evidence type="ECO:0000313" key="3">
    <source>
        <dbReference type="EMBL" id="KAF4074855.1"/>
    </source>
</evidence>
<dbReference type="InterPro" id="IPR056362">
    <property type="entry name" value="AtuA-like_ferredoxin_dom"/>
</dbReference>
<comment type="caution">
    <text evidence="3">The sequence shown here is derived from an EMBL/GenBank/DDBJ whole genome shotgun (WGS) entry which is preliminary data.</text>
</comment>
<organism evidence="3 4">
    <name type="scientific">Ameiurus melas</name>
    <name type="common">Black bullhead</name>
    <name type="synonym">Silurus melas</name>
    <dbReference type="NCBI Taxonomy" id="219545"/>
    <lineage>
        <taxon>Eukaryota</taxon>
        <taxon>Metazoa</taxon>
        <taxon>Chordata</taxon>
        <taxon>Craniata</taxon>
        <taxon>Vertebrata</taxon>
        <taxon>Euteleostomi</taxon>
        <taxon>Actinopterygii</taxon>
        <taxon>Neopterygii</taxon>
        <taxon>Teleostei</taxon>
        <taxon>Ostariophysi</taxon>
        <taxon>Siluriformes</taxon>
        <taxon>Ictaluridae</taxon>
        <taxon>Ameiurus</taxon>
    </lineage>
</organism>
<gene>
    <name evidence="3" type="ORF">AMELA_G00228020</name>
</gene>
<name>A0A7J5ZW53_AMEME</name>
<dbReference type="Proteomes" id="UP000593565">
    <property type="component" value="Unassembled WGS sequence"/>
</dbReference>
<proteinExistence type="predicted"/>
<dbReference type="AlphaFoldDB" id="A0A7J5ZW53"/>
<dbReference type="PANTHER" id="PTHR47708">
    <property type="match status" value="1"/>
</dbReference>
<evidence type="ECO:0000259" key="2">
    <source>
        <dbReference type="Pfam" id="PF23544"/>
    </source>
</evidence>